<dbReference type="SUPFAM" id="SSF51735">
    <property type="entry name" value="NAD(P)-binding Rossmann-fold domains"/>
    <property type="match status" value="1"/>
</dbReference>
<organism evidence="3 4">
    <name type="scientific">Cryptosporangium minutisporangium</name>
    <dbReference type="NCBI Taxonomy" id="113569"/>
    <lineage>
        <taxon>Bacteria</taxon>
        <taxon>Bacillati</taxon>
        <taxon>Actinomycetota</taxon>
        <taxon>Actinomycetes</taxon>
        <taxon>Cryptosporangiales</taxon>
        <taxon>Cryptosporangiaceae</taxon>
        <taxon>Cryptosporangium</taxon>
    </lineage>
</organism>
<dbReference type="Proteomes" id="UP001501676">
    <property type="component" value="Unassembled WGS sequence"/>
</dbReference>
<evidence type="ECO:0000259" key="2">
    <source>
        <dbReference type="Pfam" id="PF01408"/>
    </source>
</evidence>
<dbReference type="InterPro" id="IPR000683">
    <property type="entry name" value="Gfo/Idh/MocA-like_OxRdtase_N"/>
</dbReference>
<dbReference type="EMBL" id="BAAAYN010000006">
    <property type="protein sequence ID" value="GAA3383918.1"/>
    <property type="molecule type" value="Genomic_DNA"/>
</dbReference>
<dbReference type="Pfam" id="PF01408">
    <property type="entry name" value="GFO_IDH_MocA"/>
    <property type="match status" value="1"/>
</dbReference>
<keyword evidence="4" id="KW-1185">Reference proteome</keyword>
<gene>
    <name evidence="3" type="ORF">GCM10020369_11670</name>
</gene>
<feature type="domain" description="Gfo/Idh/MocA-like oxidoreductase N-terminal" evidence="2">
    <location>
        <begin position="3"/>
        <end position="117"/>
    </location>
</feature>
<evidence type="ECO:0000256" key="1">
    <source>
        <dbReference type="ARBA" id="ARBA00023002"/>
    </source>
</evidence>
<accession>A0ABP6SSE0</accession>
<sequence length="288" mass="29560">MTVRMGLVGAGPWATMFTGPMLAAGPDTTLAAVWARRPEAAAELGDRLRTPVAASFDALLESCDAVAFAVPPDVQAELAPLAVAAGRHLLLEKPLAFTVDAAERIAAAAEAAGVVTQLMLTNRWTDAVQTFLADVQAAGPRVLTAEFIGSGALAGSPFATPWRRQDMALHDVGKQVFDLVTAAAGPATVVHAHRAGAVTAVTLEHENGAVSHTALSITTPGAHGPMRCEAVTDTGRIVLTDPAAEDPVTVRERIAAGFAEAVAAGVSSALDVHHGVRLQRLLAAAAGR</sequence>
<protein>
    <submittedName>
        <fullName evidence="3">Gfo/Idh/MocA family oxidoreductase</fullName>
    </submittedName>
</protein>
<dbReference type="InterPro" id="IPR036291">
    <property type="entry name" value="NAD(P)-bd_dom_sf"/>
</dbReference>
<dbReference type="RefSeq" id="WP_345726920.1">
    <property type="nucleotide sequence ID" value="NZ_BAAAYN010000006.1"/>
</dbReference>
<dbReference type="PANTHER" id="PTHR43818:SF11">
    <property type="entry name" value="BCDNA.GH03377"/>
    <property type="match status" value="1"/>
</dbReference>
<dbReference type="InterPro" id="IPR050463">
    <property type="entry name" value="Gfo/Idh/MocA_oxidrdct_glycsds"/>
</dbReference>
<keyword evidence="1" id="KW-0560">Oxidoreductase</keyword>
<dbReference type="Gene3D" id="3.30.360.10">
    <property type="entry name" value="Dihydrodipicolinate Reductase, domain 2"/>
    <property type="match status" value="1"/>
</dbReference>
<evidence type="ECO:0000313" key="4">
    <source>
        <dbReference type="Proteomes" id="UP001501676"/>
    </source>
</evidence>
<name>A0ABP6SSE0_9ACTN</name>
<dbReference type="PANTHER" id="PTHR43818">
    <property type="entry name" value="BCDNA.GH03377"/>
    <property type="match status" value="1"/>
</dbReference>
<comment type="caution">
    <text evidence="3">The sequence shown here is derived from an EMBL/GenBank/DDBJ whole genome shotgun (WGS) entry which is preliminary data.</text>
</comment>
<reference evidence="4" key="1">
    <citation type="journal article" date="2019" name="Int. J. Syst. Evol. Microbiol.">
        <title>The Global Catalogue of Microorganisms (GCM) 10K type strain sequencing project: providing services to taxonomists for standard genome sequencing and annotation.</title>
        <authorList>
            <consortium name="The Broad Institute Genomics Platform"/>
            <consortium name="The Broad Institute Genome Sequencing Center for Infectious Disease"/>
            <person name="Wu L."/>
            <person name="Ma J."/>
        </authorList>
    </citation>
    <scope>NUCLEOTIDE SEQUENCE [LARGE SCALE GENOMIC DNA]</scope>
    <source>
        <strain evidence="4">JCM 9458</strain>
    </source>
</reference>
<proteinExistence type="predicted"/>
<dbReference type="Gene3D" id="3.40.50.720">
    <property type="entry name" value="NAD(P)-binding Rossmann-like Domain"/>
    <property type="match status" value="1"/>
</dbReference>
<evidence type="ECO:0000313" key="3">
    <source>
        <dbReference type="EMBL" id="GAA3383918.1"/>
    </source>
</evidence>